<dbReference type="Pfam" id="PF11207">
    <property type="entry name" value="DUF2989"/>
    <property type="match status" value="1"/>
</dbReference>
<evidence type="ECO:0000313" key="1">
    <source>
        <dbReference type="EMBL" id="MCW8344896.1"/>
    </source>
</evidence>
<sequence>MKLHYAILLLSSSSLLTGCFESRKNTDQVCLSEPTLQCSSLNVNDGQCRITRTDLIWHRYEALDVPKNDASQIEEYYLIKEYRKCLELASQIQPIEQAALKEKRFNALMYAINEQERIHSELSPSHVPETLYFLWSETGDSTAKRRFLAMEGQPALESSAMQYALATHYISRDKPKTHELLLRSLELSNDGNINNDTIKSLASVSYALSKTHESYLWTMVGKQLDVPVVTVAELKRMFAFNDDEYQQLDAQASTITSSLKAGEFTRQLATINL</sequence>
<proteinExistence type="predicted"/>
<gene>
    <name evidence="1" type="ORF">MD535_02495</name>
</gene>
<reference evidence="1" key="1">
    <citation type="submission" date="2022-02" db="EMBL/GenBank/DDBJ databases">
        <title>Vibrio sp. nov, a new bacterium isolated from seawater.</title>
        <authorList>
            <person name="Yuan Y."/>
        </authorList>
    </citation>
    <scope>NUCLEOTIDE SEQUENCE</scope>
    <source>
        <strain evidence="1">ZSDZ65</strain>
    </source>
</reference>
<comment type="caution">
    <text evidence="1">The sequence shown here is derived from an EMBL/GenBank/DDBJ whole genome shotgun (WGS) entry which is preliminary data.</text>
</comment>
<dbReference type="Proteomes" id="UP001155587">
    <property type="component" value="Unassembled WGS sequence"/>
</dbReference>
<accession>A0A9X3CKD9</accession>
<dbReference type="EMBL" id="JAKRRY010000002">
    <property type="protein sequence ID" value="MCW8344896.1"/>
    <property type="molecule type" value="Genomic_DNA"/>
</dbReference>
<evidence type="ECO:0000313" key="2">
    <source>
        <dbReference type="Proteomes" id="UP001155587"/>
    </source>
</evidence>
<keyword evidence="2" id="KW-1185">Reference proteome</keyword>
<dbReference type="PROSITE" id="PS51257">
    <property type="entry name" value="PROKAR_LIPOPROTEIN"/>
    <property type="match status" value="1"/>
</dbReference>
<protein>
    <submittedName>
        <fullName evidence="1">DUF2989 domain-containing protein</fullName>
    </submittedName>
</protein>
<dbReference type="InterPro" id="IPR021372">
    <property type="entry name" value="DUF2989"/>
</dbReference>
<dbReference type="AlphaFoldDB" id="A0A9X3CKD9"/>
<name>A0A9X3CKD9_9VIBR</name>
<organism evidence="1 2">
    <name type="scientific">Vibrio qingdaonensis</name>
    <dbReference type="NCBI Taxonomy" id="2829491"/>
    <lineage>
        <taxon>Bacteria</taxon>
        <taxon>Pseudomonadati</taxon>
        <taxon>Pseudomonadota</taxon>
        <taxon>Gammaproteobacteria</taxon>
        <taxon>Vibrionales</taxon>
        <taxon>Vibrionaceae</taxon>
        <taxon>Vibrio</taxon>
    </lineage>
</organism>
<dbReference type="RefSeq" id="WP_265673360.1">
    <property type="nucleotide sequence ID" value="NZ_JAKRRY010000002.1"/>
</dbReference>